<dbReference type="EMBL" id="JBHRTP010000096">
    <property type="protein sequence ID" value="MFC3111034.1"/>
    <property type="molecule type" value="Genomic_DNA"/>
</dbReference>
<organism evidence="2 3">
    <name type="scientific">Undibacterium arcticum</name>
    <dbReference type="NCBI Taxonomy" id="1762892"/>
    <lineage>
        <taxon>Bacteria</taxon>
        <taxon>Pseudomonadati</taxon>
        <taxon>Pseudomonadota</taxon>
        <taxon>Betaproteobacteria</taxon>
        <taxon>Burkholderiales</taxon>
        <taxon>Oxalobacteraceae</taxon>
        <taxon>Undibacterium</taxon>
    </lineage>
</organism>
<feature type="region of interest" description="Disordered" evidence="1">
    <location>
        <begin position="1"/>
        <end position="22"/>
    </location>
</feature>
<gene>
    <name evidence="2" type="ORF">ACFOFO_24290</name>
</gene>
<dbReference type="Proteomes" id="UP001595530">
    <property type="component" value="Unassembled WGS sequence"/>
</dbReference>
<reference evidence="3" key="1">
    <citation type="journal article" date="2019" name="Int. J. Syst. Evol. Microbiol.">
        <title>The Global Catalogue of Microorganisms (GCM) 10K type strain sequencing project: providing services to taxonomists for standard genome sequencing and annotation.</title>
        <authorList>
            <consortium name="The Broad Institute Genomics Platform"/>
            <consortium name="The Broad Institute Genome Sequencing Center for Infectious Disease"/>
            <person name="Wu L."/>
            <person name="Ma J."/>
        </authorList>
    </citation>
    <scope>NUCLEOTIDE SEQUENCE [LARGE SCALE GENOMIC DNA]</scope>
    <source>
        <strain evidence="3">KCTC 42986</strain>
    </source>
</reference>
<comment type="caution">
    <text evidence="2">The sequence shown here is derived from an EMBL/GenBank/DDBJ whole genome shotgun (WGS) entry which is preliminary data.</text>
</comment>
<evidence type="ECO:0000313" key="2">
    <source>
        <dbReference type="EMBL" id="MFC3111034.1"/>
    </source>
</evidence>
<name>A0ABV7F7L9_9BURK</name>
<accession>A0ABV7F7L9</accession>
<proteinExistence type="predicted"/>
<protein>
    <submittedName>
        <fullName evidence="2">Uncharacterized protein</fullName>
    </submittedName>
</protein>
<feature type="compositionally biased region" description="Basic and acidic residues" evidence="1">
    <location>
        <begin position="1"/>
        <end position="13"/>
    </location>
</feature>
<keyword evidence="3" id="KW-1185">Reference proteome</keyword>
<evidence type="ECO:0000256" key="1">
    <source>
        <dbReference type="SAM" id="MobiDB-lite"/>
    </source>
</evidence>
<dbReference type="RefSeq" id="WP_390324273.1">
    <property type="nucleotide sequence ID" value="NZ_JBHRTP010000096.1"/>
</dbReference>
<sequence length="114" mass="12606">MTQDKHARQRETSVHPAVKHTAVPHEEKLLDSALKHTFPASDPVAELPEAARLDEGEKIAECLLDDALEFSFPASDPISISSGFSRIEKAPDVVPAKEDHQLTPEQDPKKSKHH</sequence>
<evidence type="ECO:0000313" key="3">
    <source>
        <dbReference type="Proteomes" id="UP001595530"/>
    </source>
</evidence>
<feature type="region of interest" description="Disordered" evidence="1">
    <location>
        <begin position="90"/>
        <end position="114"/>
    </location>
</feature>